<dbReference type="STRING" id="518637.EUBIFOR_00603"/>
<sequence>MIAKMNRSICTNNGKSFEFWLHFPSFPTRYIGKMIFFFRVL</sequence>
<reference evidence="1 2" key="1">
    <citation type="submission" date="2008-11" db="EMBL/GenBank/DDBJ databases">
        <title>Draft genome sequence of Eubacterium biforme (DSM 3989).</title>
        <authorList>
            <person name="Sudarsanam P."/>
            <person name="Ley R."/>
            <person name="Guruge J."/>
            <person name="Turnbaugh P.J."/>
            <person name="Mahowald M."/>
            <person name="Liep D."/>
            <person name="Gordon J."/>
        </authorList>
    </citation>
    <scope>NUCLEOTIDE SEQUENCE [LARGE SCALE GENOMIC DNA]</scope>
    <source>
        <strain evidence="1 2">DSM 3989</strain>
    </source>
</reference>
<keyword evidence="2" id="KW-1185">Reference proteome</keyword>
<protein>
    <submittedName>
        <fullName evidence="1">Uncharacterized protein</fullName>
    </submittedName>
</protein>
<organism evidence="1 2">
    <name type="scientific">Holdemanella biformis DSM 3989</name>
    <dbReference type="NCBI Taxonomy" id="518637"/>
    <lineage>
        <taxon>Bacteria</taxon>
        <taxon>Bacillati</taxon>
        <taxon>Bacillota</taxon>
        <taxon>Erysipelotrichia</taxon>
        <taxon>Erysipelotrichales</taxon>
        <taxon>Erysipelotrichaceae</taxon>
        <taxon>Holdemanella</taxon>
    </lineage>
</organism>
<dbReference type="HOGENOM" id="CLU_209662_0_0_9"/>
<dbReference type="EMBL" id="ABYT01000037">
    <property type="protein sequence ID" value="EEC90810.1"/>
    <property type="molecule type" value="Genomic_DNA"/>
</dbReference>
<gene>
    <name evidence="1" type="ORF">EUBIFOR_00603</name>
</gene>
<accession>B7C8U7</accession>
<name>B7C8U7_9FIRM</name>
<proteinExistence type="predicted"/>
<dbReference type="AlphaFoldDB" id="B7C8U7"/>
<comment type="caution">
    <text evidence="1">The sequence shown here is derived from an EMBL/GenBank/DDBJ whole genome shotgun (WGS) entry which is preliminary data.</text>
</comment>
<dbReference type="Proteomes" id="UP000004315">
    <property type="component" value="Unassembled WGS sequence"/>
</dbReference>
<evidence type="ECO:0000313" key="2">
    <source>
        <dbReference type="Proteomes" id="UP000004315"/>
    </source>
</evidence>
<evidence type="ECO:0000313" key="1">
    <source>
        <dbReference type="EMBL" id="EEC90810.1"/>
    </source>
</evidence>